<organism evidence="1">
    <name type="scientific">Paraclostridium sordellii</name>
    <name type="common">Clostridium sordellii</name>
    <dbReference type="NCBI Taxonomy" id="1505"/>
    <lineage>
        <taxon>Bacteria</taxon>
        <taxon>Bacillati</taxon>
        <taxon>Bacillota</taxon>
        <taxon>Clostridia</taxon>
        <taxon>Peptostreptococcales</taxon>
        <taxon>Peptostreptococcaceae</taxon>
        <taxon>Paraclostridium</taxon>
    </lineage>
</organism>
<keyword evidence="1" id="KW-0614">Plasmid</keyword>
<protein>
    <submittedName>
        <fullName evidence="1">Uncharacterized protein</fullName>
    </submittedName>
</protein>
<geneLocation type="plasmid" evidence="1">
    <name>pCS1-5</name>
</geneLocation>
<sequence>MNIIKLYSAYLDKSFESFLNQILRYSKGIYVFNYTKNYLKKSDLEEIKNSFYKTYTNRTAIHQDVFVIDKKYLAKYGLYSYITKSVDNNRLMEIVRSTMEDVKSPKDIVWLASIKNDYNNVKIHIGSCNPKLKYRKQSKPPEDIRYMESIFVQYIEESNNEIDKISI</sequence>
<dbReference type="RefSeq" id="WP_172692199.1">
    <property type="nucleotide sequence ID" value="NZ_MG205643.1"/>
</dbReference>
<dbReference type="EMBL" id="MG205643">
    <property type="protein sequence ID" value="AUO31817.1"/>
    <property type="molecule type" value="Genomic_DNA"/>
</dbReference>
<dbReference type="Pfam" id="PF18555">
    <property type="entry name" value="MobL"/>
    <property type="match status" value="1"/>
</dbReference>
<evidence type="ECO:0000313" key="1">
    <source>
        <dbReference type="EMBL" id="AUO31817.1"/>
    </source>
</evidence>
<accession>A0A2I6SWB7</accession>
<proteinExistence type="predicted"/>
<name>A0A2I6SWB7_PARSO</name>
<reference evidence="1" key="1">
    <citation type="submission" date="2017-10" db="EMBL/GenBank/DDBJ databases">
        <title>Conjugative transfer of the toxin plasmid of Clostridium sordellii.</title>
        <authorList>
            <person name="Vidor C.J."/>
            <person name="Awad M."/>
            <person name="Lyras D."/>
        </authorList>
    </citation>
    <scope>NUCLEOTIDE SEQUENCE</scope>
    <source>
        <strain evidence="1">S0804018</strain>
        <plasmid evidence="1">pCS1-5</plasmid>
    </source>
</reference>
<dbReference type="AlphaFoldDB" id="A0A2I6SWB7"/>
<dbReference type="InterPro" id="IPR041073">
    <property type="entry name" value="MobL"/>
</dbReference>